<evidence type="ECO:0000313" key="10">
    <source>
        <dbReference type="EMBL" id="MBB6695834.1"/>
    </source>
</evidence>
<keyword evidence="7 8" id="KW-0862">Zinc</keyword>
<evidence type="ECO:0000313" key="11">
    <source>
        <dbReference type="Proteomes" id="UP000553776"/>
    </source>
</evidence>
<feature type="binding site" description="via carbamate group" evidence="8">
    <location>
        <position position="148"/>
    </location>
    <ligand>
        <name>Zn(2+)</name>
        <dbReference type="ChEBI" id="CHEBI:29105"/>
        <label>1</label>
    </ligand>
</feature>
<evidence type="ECO:0000259" key="9">
    <source>
        <dbReference type="Pfam" id="PF01979"/>
    </source>
</evidence>
<feature type="binding site" evidence="8">
    <location>
        <position position="61"/>
    </location>
    <ligand>
        <name>Zn(2+)</name>
        <dbReference type="ChEBI" id="CHEBI:29105"/>
        <label>1</label>
    </ligand>
</feature>
<keyword evidence="6 8" id="KW-0378">Hydrolase</keyword>
<name>A0A841UCE6_9BACL</name>
<gene>
    <name evidence="8 10" type="primary">allB</name>
    <name evidence="10" type="ORF">H7B90_31015</name>
</gene>
<dbReference type="Proteomes" id="UP000553776">
    <property type="component" value="Unassembled WGS sequence"/>
</dbReference>
<sequence>MEKLDLAIRGGSVVLPDEVRRMDVGIRAGRIVKLGDIAADEAKEAVDARGLHVMAGMIDVHVHLNEPGLGDWEGFESGSAALAAGGCTAYLDMPLNGIPPTVTVRALERKLAAAKGRSVVDYGCWGGLVPGRLDELEPLAAAGVVGFKAFMSAPGDPSEEAFREVDDATLLEGMKRIARLGKVLALHAESEPIVARLTAEARERLRSRPGGGKFVGGEFRVGTSAADYSATRPVEAELEAVRRALRFARETGCPLHFVHISSAAAVAAIRAAKEEGMDVTLETCPHYLTLTEDDLGRLGSVAKCAPPLRSEAERDRLWEEIRAGRIDMISSDHSPCPTSMKTGDLLEAWGGISGAQSSLELMIDEGVGRRGLTLPQISRLLSSAPAKRFGLYPDKGEIAVGSHADLALVDLSAGYTLEAGDLYYRHKHSPYVGRSFSCRVAATYSRGRLVYRLGEGVFPAVAEEAAGAAGPEGAAGAGQWLRAGGRPVAAPGFRDDRAARGRSL</sequence>
<evidence type="ECO:0000256" key="1">
    <source>
        <dbReference type="ARBA" id="ARBA00002368"/>
    </source>
</evidence>
<feature type="binding site" evidence="8">
    <location>
        <position position="63"/>
    </location>
    <ligand>
        <name>Zn(2+)</name>
        <dbReference type="ChEBI" id="CHEBI:29105"/>
        <label>1</label>
    </ligand>
</feature>
<dbReference type="PROSITE" id="PS00482">
    <property type="entry name" value="DIHYDROOROTASE_1"/>
    <property type="match status" value="1"/>
</dbReference>
<feature type="binding site" evidence="8">
    <location>
        <position position="187"/>
    </location>
    <ligand>
        <name>Zn(2+)</name>
        <dbReference type="ChEBI" id="CHEBI:29105"/>
        <label>2</label>
    </ligand>
</feature>
<comment type="caution">
    <text evidence="10">The sequence shown here is derived from an EMBL/GenBank/DDBJ whole genome shotgun (WGS) entry which is preliminary data.</text>
</comment>
<dbReference type="SUPFAM" id="SSF51556">
    <property type="entry name" value="Metallo-dependent hydrolases"/>
    <property type="match status" value="1"/>
</dbReference>
<comment type="pathway">
    <text evidence="8">Nitrogen metabolism; (S)-allantoin degradation; allantoate from (S)-allantoin: step 1/1.</text>
</comment>
<keyword evidence="4 8" id="KW-0659">Purine metabolism</keyword>
<evidence type="ECO:0000256" key="7">
    <source>
        <dbReference type="ARBA" id="ARBA00022833"/>
    </source>
</evidence>
<dbReference type="GO" id="GO:0004038">
    <property type="term" value="F:allantoinase activity"/>
    <property type="evidence" value="ECO:0007669"/>
    <property type="project" value="UniProtKB-UniRule"/>
</dbReference>
<dbReference type="GO" id="GO:0005737">
    <property type="term" value="C:cytoplasm"/>
    <property type="evidence" value="ECO:0007669"/>
    <property type="project" value="TreeGrafter"/>
</dbReference>
<dbReference type="InterPro" id="IPR011059">
    <property type="entry name" value="Metal-dep_hydrolase_composite"/>
</dbReference>
<proteinExistence type="inferred from homology"/>
<dbReference type="InterPro" id="IPR017593">
    <property type="entry name" value="Allantoinase"/>
</dbReference>
<dbReference type="PANTHER" id="PTHR43668">
    <property type="entry name" value="ALLANTOINASE"/>
    <property type="match status" value="1"/>
</dbReference>
<evidence type="ECO:0000256" key="8">
    <source>
        <dbReference type="HAMAP-Rule" id="MF_01645"/>
    </source>
</evidence>
<dbReference type="Gene3D" id="3.20.20.140">
    <property type="entry name" value="Metal-dependent hydrolases"/>
    <property type="match status" value="1"/>
</dbReference>
<comment type="similarity">
    <text evidence="8">Belongs to the metallo-dependent hydrolases superfamily. Allantoinase family.</text>
</comment>
<protein>
    <recommendedName>
        <fullName evidence="8">Allantoinase</fullName>
        <ecNumber evidence="8">3.5.2.5</ecNumber>
    </recommendedName>
    <alternativeName>
        <fullName evidence="8">Allantoin-utilizing enzyme</fullName>
    </alternativeName>
</protein>
<evidence type="ECO:0000256" key="6">
    <source>
        <dbReference type="ARBA" id="ARBA00022801"/>
    </source>
</evidence>
<evidence type="ECO:0000256" key="3">
    <source>
        <dbReference type="ARBA" id="ARBA00011881"/>
    </source>
</evidence>
<dbReference type="RefSeq" id="WP_185139783.1">
    <property type="nucleotide sequence ID" value="NZ_JACJVR010000143.1"/>
</dbReference>
<comment type="subunit">
    <text evidence="3 8">Homotetramer.</text>
</comment>
<dbReference type="EMBL" id="JACJVR010000143">
    <property type="protein sequence ID" value="MBB6695834.1"/>
    <property type="molecule type" value="Genomic_DNA"/>
</dbReference>
<feature type="binding site" description="via carbamate group" evidence="8">
    <location>
        <position position="148"/>
    </location>
    <ligand>
        <name>Zn(2+)</name>
        <dbReference type="ChEBI" id="CHEBI:29105"/>
        <label>2</label>
    </ligand>
</feature>
<feature type="binding site" evidence="8">
    <location>
        <position position="332"/>
    </location>
    <ligand>
        <name>Zn(2+)</name>
        <dbReference type="ChEBI" id="CHEBI:29105"/>
        <label>1</label>
    </ligand>
</feature>
<dbReference type="SUPFAM" id="SSF51338">
    <property type="entry name" value="Composite domain of metallo-dependent hydrolases"/>
    <property type="match status" value="1"/>
</dbReference>
<dbReference type="EC" id="3.5.2.5" evidence="8"/>
<comment type="function">
    <text evidence="8">Catalyzes the conversion of allantoin (5-ureidohydantoin) to allantoic acid by hydrolytic cleavage of the five-member hydantoin ring.</text>
</comment>
<evidence type="ECO:0000256" key="5">
    <source>
        <dbReference type="ARBA" id="ARBA00022723"/>
    </source>
</evidence>
<dbReference type="InterPro" id="IPR032466">
    <property type="entry name" value="Metal_Hydrolase"/>
</dbReference>
<feature type="binding site" evidence="8">
    <location>
        <position position="259"/>
    </location>
    <ligand>
        <name>Zn(2+)</name>
        <dbReference type="ChEBI" id="CHEBI:29105"/>
        <label>2</label>
    </ligand>
</feature>
<dbReference type="AlphaFoldDB" id="A0A841UCE6"/>
<dbReference type="InterPro" id="IPR006680">
    <property type="entry name" value="Amidohydro-rel"/>
</dbReference>
<comment type="catalytic activity">
    <reaction evidence="8">
        <text>(S)-allantoin + H2O = allantoate + H(+)</text>
        <dbReference type="Rhea" id="RHEA:17029"/>
        <dbReference type="ChEBI" id="CHEBI:15377"/>
        <dbReference type="ChEBI" id="CHEBI:15378"/>
        <dbReference type="ChEBI" id="CHEBI:15678"/>
        <dbReference type="ChEBI" id="CHEBI:17536"/>
        <dbReference type="EC" id="3.5.2.5"/>
    </reaction>
</comment>
<dbReference type="Pfam" id="PF01979">
    <property type="entry name" value="Amidohydro_1"/>
    <property type="match status" value="1"/>
</dbReference>
<comment type="similarity">
    <text evidence="2">Belongs to the metallo-dependent hydrolases superfamily. DHOase family. Class I DHOase subfamily.</text>
</comment>
<feature type="domain" description="Amidohydrolase-related" evidence="9">
    <location>
        <begin position="53"/>
        <end position="450"/>
    </location>
</feature>
<dbReference type="UniPathway" id="UPA00395">
    <property type="reaction ID" value="UER00653"/>
</dbReference>
<evidence type="ECO:0000256" key="2">
    <source>
        <dbReference type="ARBA" id="ARBA00010286"/>
    </source>
</evidence>
<feature type="modified residue" description="N6-carboxylysine" evidence="8">
    <location>
        <position position="148"/>
    </location>
</feature>
<dbReference type="Gene3D" id="2.30.40.10">
    <property type="entry name" value="Urease, subunit C, domain 1"/>
    <property type="match status" value="1"/>
</dbReference>
<keyword evidence="5 8" id="KW-0479">Metal-binding</keyword>
<dbReference type="NCBIfam" id="TIGR03178">
    <property type="entry name" value="allantoinase"/>
    <property type="match status" value="1"/>
</dbReference>
<organism evidence="10 11">
    <name type="scientific">Cohnella xylanilytica</name>
    <dbReference type="NCBI Taxonomy" id="557555"/>
    <lineage>
        <taxon>Bacteria</taxon>
        <taxon>Bacillati</taxon>
        <taxon>Bacillota</taxon>
        <taxon>Bacilli</taxon>
        <taxon>Bacillales</taxon>
        <taxon>Paenibacillaceae</taxon>
        <taxon>Cohnella</taxon>
    </lineage>
</organism>
<comment type="PTM">
    <text evidence="8">Carboxylation allows a single lysine to coordinate two zinc ions.</text>
</comment>
<dbReference type="InterPro" id="IPR047604">
    <property type="entry name" value="Allantoinase_bact"/>
</dbReference>
<dbReference type="InterPro" id="IPR050138">
    <property type="entry name" value="DHOase/Allantoinase_Hydrolase"/>
</dbReference>
<evidence type="ECO:0000256" key="4">
    <source>
        <dbReference type="ARBA" id="ARBA00022631"/>
    </source>
</evidence>
<dbReference type="HAMAP" id="MF_01645">
    <property type="entry name" value="Hydantoinase"/>
    <property type="match status" value="1"/>
</dbReference>
<keyword evidence="11" id="KW-1185">Reference proteome</keyword>
<dbReference type="GO" id="GO:0008270">
    <property type="term" value="F:zinc ion binding"/>
    <property type="evidence" value="ECO:0007669"/>
    <property type="project" value="InterPro"/>
</dbReference>
<dbReference type="PANTHER" id="PTHR43668:SF4">
    <property type="entry name" value="ALLANTOINASE"/>
    <property type="match status" value="1"/>
</dbReference>
<comment type="function">
    <text evidence="1">Catalyzes the reversible cyclization of carbamoyl aspartate to dihydroorotate.</text>
</comment>
<dbReference type="GO" id="GO:0050897">
    <property type="term" value="F:cobalt ion binding"/>
    <property type="evidence" value="ECO:0007669"/>
    <property type="project" value="InterPro"/>
</dbReference>
<dbReference type="GO" id="GO:0006145">
    <property type="term" value="P:purine nucleobase catabolic process"/>
    <property type="evidence" value="ECO:0007669"/>
    <property type="project" value="TreeGrafter"/>
</dbReference>
<accession>A0A841UCE6</accession>
<comment type="cofactor">
    <cofactor evidence="8">
        <name>Zn(2+)</name>
        <dbReference type="ChEBI" id="CHEBI:29105"/>
    </cofactor>
    <text evidence="8">Binds 2 Zn(2+) ions per subunit.</text>
</comment>
<reference evidence="10 11" key="1">
    <citation type="submission" date="2020-08" db="EMBL/GenBank/DDBJ databases">
        <title>Cohnella phylogeny.</title>
        <authorList>
            <person name="Dunlap C."/>
        </authorList>
    </citation>
    <scope>NUCLEOTIDE SEQUENCE [LARGE SCALE GENOMIC DNA]</scope>
    <source>
        <strain evidence="10 11">DSM 25239</strain>
    </source>
</reference>
<dbReference type="GO" id="GO:0000256">
    <property type="term" value="P:allantoin catabolic process"/>
    <property type="evidence" value="ECO:0007669"/>
    <property type="project" value="UniProtKB-UniRule"/>
</dbReference>
<dbReference type="InterPro" id="IPR002195">
    <property type="entry name" value="Dihydroorotase_CS"/>
</dbReference>